<reference evidence="3" key="2">
    <citation type="submission" date="2015-01" db="EMBL/GenBank/DDBJ databases">
        <title>Evolutionary Origins and Diversification of the Mycorrhizal Mutualists.</title>
        <authorList>
            <consortium name="DOE Joint Genome Institute"/>
            <consortium name="Mycorrhizal Genomics Consortium"/>
            <person name="Kohler A."/>
            <person name="Kuo A."/>
            <person name="Nagy L.G."/>
            <person name="Floudas D."/>
            <person name="Copeland A."/>
            <person name="Barry K.W."/>
            <person name="Cichocki N."/>
            <person name="Veneault-Fourrey C."/>
            <person name="LaButti K."/>
            <person name="Lindquist E.A."/>
            <person name="Lipzen A."/>
            <person name="Lundell T."/>
            <person name="Morin E."/>
            <person name="Murat C."/>
            <person name="Riley R."/>
            <person name="Ohm R."/>
            <person name="Sun H."/>
            <person name="Tunlid A."/>
            <person name="Henrissat B."/>
            <person name="Grigoriev I.V."/>
            <person name="Hibbett D.S."/>
            <person name="Martin F."/>
        </authorList>
    </citation>
    <scope>NUCLEOTIDE SEQUENCE [LARGE SCALE GENOMIC DNA]</scope>
    <source>
        <strain evidence="3">MAFF 305830</strain>
    </source>
</reference>
<proteinExistence type="predicted"/>
<evidence type="ECO:0000256" key="1">
    <source>
        <dbReference type="SAM" id="MobiDB-lite"/>
    </source>
</evidence>
<accession>A0A0C2WH55</accession>
<reference evidence="2 3" key="1">
    <citation type="submission" date="2014-04" db="EMBL/GenBank/DDBJ databases">
        <authorList>
            <consortium name="DOE Joint Genome Institute"/>
            <person name="Kuo A."/>
            <person name="Zuccaro A."/>
            <person name="Kohler A."/>
            <person name="Nagy L.G."/>
            <person name="Floudas D."/>
            <person name="Copeland A."/>
            <person name="Barry K.W."/>
            <person name="Cichocki N."/>
            <person name="Veneault-Fourrey C."/>
            <person name="LaButti K."/>
            <person name="Lindquist E.A."/>
            <person name="Lipzen A."/>
            <person name="Lundell T."/>
            <person name="Morin E."/>
            <person name="Murat C."/>
            <person name="Sun H."/>
            <person name="Tunlid A."/>
            <person name="Henrissat B."/>
            <person name="Grigoriev I.V."/>
            <person name="Hibbett D.S."/>
            <person name="Martin F."/>
            <person name="Nordberg H.P."/>
            <person name="Cantor M.N."/>
            <person name="Hua S.X."/>
        </authorList>
    </citation>
    <scope>NUCLEOTIDE SEQUENCE [LARGE SCALE GENOMIC DNA]</scope>
    <source>
        <strain evidence="2 3">MAFF 305830</strain>
    </source>
</reference>
<feature type="compositionally biased region" description="Basic and acidic residues" evidence="1">
    <location>
        <begin position="13"/>
        <end position="26"/>
    </location>
</feature>
<feature type="compositionally biased region" description="Polar residues" evidence="1">
    <location>
        <begin position="1"/>
        <end position="12"/>
    </location>
</feature>
<feature type="compositionally biased region" description="Low complexity" evidence="1">
    <location>
        <begin position="30"/>
        <end position="40"/>
    </location>
</feature>
<feature type="region of interest" description="Disordered" evidence="1">
    <location>
        <begin position="1"/>
        <end position="68"/>
    </location>
</feature>
<gene>
    <name evidence="2" type="ORF">M408DRAFT_331062</name>
</gene>
<protein>
    <submittedName>
        <fullName evidence="2">Uncharacterized protein</fullName>
    </submittedName>
</protein>
<keyword evidence="3" id="KW-1185">Reference proteome</keyword>
<evidence type="ECO:0000313" key="3">
    <source>
        <dbReference type="Proteomes" id="UP000054097"/>
    </source>
</evidence>
<dbReference type="EMBL" id="KN824312">
    <property type="protein sequence ID" value="KIM25718.1"/>
    <property type="molecule type" value="Genomic_DNA"/>
</dbReference>
<organism evidence="2 3">
    <name type="scientific">Serendipita vermifera MAFF 305830</name>
    <dbReference type="NCBI Taxonomy" id="933852"/>
    <lineage>
        <taxon>Eukaryota</taxon>
        <taxon>Fungi</taxon>
        <taxon>Dikarya</taxon>
        <taxon>Basidiomycota</taxon>
        <taxon>Agaricomycotina</taxon>
        <taxon>Agaricomycetes</taxon>
        <taxon>Sebacinales</taxon>
        <taxon>Serendipitaceae</taxon>
        <taxon>Serendipita</taxon>
    </lineage>
</organism>
<name>A0A0C2WH55_SERVB</name>
<dbReference type="AlphaFoldDB" id="A0A0C2WH55"/>
<dbReference type="HOGENOM" id="CLU_2795560_0_0_1"/>
<sequence length="68" mass="7582">MYNCDSTKSQTTRKGELSSPSEKRITDQTIIPPSIHHPSPGGRLWAHTEFSPMRTPLSKGIPYSGQKK</sequence>
<evidence type="ECO:0000313" key="2">
    <source>
        <dbReference type="EMBL" id="KIM25718.1"/>
    </source>
</evidence>
<dbReference type="Proteomes" id="UP000054097">
    <property type="component" value="Unassembled WGS sequence"/>
</dbReference>